<dbReference type="Pfam" id="PF13439">
    <property type="entry name" value="Glyco_transf_4"/>
    <property type="match status" value="1"/>
</dbReference>
<organism evidence="4 5">
    <name type="scientific">Bacillus thuringiensis subsp. jegathesan</name>
    <dbReference type="NCBI Taxonomy" id="56955"/>
    <lineage>
        <taxon>Bacteria</taxon>
        <taxon>Bacillati</taxon>
        <taxon>Bacillota</taxon>
        <taxon>Bacilli</taxon>
        <taxon>Bacillales</taxon>
        <taxon>Bacillaceae</taxon>
        <taxon>Bacillus</taxon>
        <taxon>Bacillus cereus group</taxon>
    </lineage>
</organism>
<evidence type="ECO:0000259" key="2">
    <source>
        <dbReference type="Pfam" id="PF00534"/>
    </source>
</evidence>
<evidence type="ECO:0000313" key="5">
    <source>
        <dbReference type="Proteomes" id="UP000194853"/>
    </source>
</evidence>
<protein>
    <recommendedName>
        <fullName evidence="6">Glycosyltransferase</fullName>
    </recommendedName>
</protein>
<gene>
    <name evidence="4" type="ORF">BK750_30170</name>
</gene>
<dbReference type="RefSeq" id="WP_086404770.1">
    <property type="nucleotide sequence ID" value="NZ_MOOS01000193.1"/>
</dbReference>
<sequence length="387" mass="43863">MNCSKEKCKIVYIIGSLRPGGAERHLVELIKAMDKERFLPIVYCMSEKGLLAKELEDIGVVVKSFDLKNNGQSRLTYIRDIIKLLFKFIRNLREDAPIIVHTYLYWANILGGIAARCANIKFLITSRRSLGLFKDRKKFMQKVENIVNIFTDVITVNSQGVQRDTEKREKFIKDKVILIYNGVDHKRFTKKTQCGLSKSDLGINENQIVITNISNLIHYKGHMDFIEAMSLVIEEKPDAVAVLVGRDGGMLNQIINKAKELGIEKNIKILGTRNDIVDILNITDIQVLSSYEEGFSNAILEGMASSLPLVVTDVGGNSEAVCDGINGFVIPPKNSRILSEKLLEIIKDENKRIDMGIESRKFIEEKFTIDKMLQEYQGMYISLLKKL</sequence>
<evidence type="ECO:0000259" key="3">
    <source>
        <dbReference type="Pfam" id="PF13439"/>
    </source>
</evidence>
<dbReference type="Pfam" id="PF00534">
    <property type="entry name" value="Glycos_transf_1"/>
    <property type="match status" value="1"/>
</dbReference>
<reference evidence="4 5" key="1">
    <citation type="submission" date="2016-10" db="EMBL/GenBank/DDBJ databases">
        <title>Comparative genomics of Bacillus thuringiensis reveals a path to pathogens against multiple invertebrate hosts.</title>
        <authorList>
            <person name="Zheng J."/>
            <person name="Gao Q."/>
            <person name="Liu H."/>
            <person name="Peng D."/>
            <person name="Ruan L."/>
            <person name="Sun M."/>
        </authorList>
    </citation>
    <scope>NUCLEOTIDE SEQUENCE [LARGE SCALE GENOMIC DNA]</scope>
    <source>
        <strain evidence="4">BGSC 4CF1</strain>
    </source>
</reference>
<evidence type="ECO:0000313" key="4">
    <source>
        <dbReference type="EMBL" id="OUB58490.1"/>
    </source>
</evidence>
<feature type="domain" description="Glycosyl transferase family 1" evidence="2">
    <location>
        <begin position="199"/>
        <end position="361"/>
    </location>
</feature>
<dbReference type="SUPFAM" id="SSF53756">
    <property type="entry name" value="UDP-Glycosyltransferase/glycogen phosphorylase"/>
    <property type="match status" value="1"/>
</dbReference>
<dbReference type="EMBL" id="MOOS01000193">
    <property type="protein sequence ID" value="OUB58490.1"/>
    <property type="molecule type" value="Genomic_DNA"/>
</dbReference>
<comment type="caution">
    <text evidence="4">The sequence shown here is derived from an EMBL/GenBank/DDBJ whole genome shotgun (WGS) entry which is preliminary data.</text>
</comment>
<name>A0A9X6LWV2_BACTJ</name>
<evidence type="ECO:0000256" key="1">
    <source>
        <dbReference type="ARBA" id="ARBA00009481"/>
    </source>
</evidence>
<comment type="similarity">
    <text evidence="1">Belongs to the glycosyltransferase group 1 family. Glycosyltransferase 4 subfamily.</text>
</comment>
<dbReference type="Gene3D" id="3.40.50.2000">
    <property type="entry name" value="Glycogen Phosphorylase B"/>
    <property type="match status" value="2"/>
</dbReference>
<dbReference type="PANTHER" id="PTHR12526">
    <property type="entry name" value="GLYCOSYLTRANSFERASE"/>
    <property type="match status" value="1"/>
</dbReference>
<evidence type="ECO:0008006" key="6">
    <source>
        <dbReference type="Google" id="ProtNLM"/>
    </source>
</evidence>
<accession>A0A9X6LWV2</accession>
<feature type="domain" description="Glycosyltransferase subfamily 4-like N-terminal" evidence="3">
    <location>
        <begin position="19"/>
        <end position="187"/>
    </location>
</feature>
<proteinExistence type="inferred from homology"/>
<dbReference type="Proteomes" id="UP000194853">
    <property type="component" value="Unassembled WGS sequence"/>
</dbReference>
<dbReference type="AlphaFoldDB" id="A0A9X6LWV2"/>
<dbReference type="InterPro" id="IPR001296">
    <property type="entry name" value="Glyco_trans_1"/>
</dbReference>
<dbReference type="GO" id="GO:0016757">
    <property type="term" value="F:glycosyltransferase activity"/>
    <property type="evidence" value="ECO:0007669"/>
    <property type="project" value="InterPro"/>
</dbReference>
<dbReference type="InterPro" id="IPR028098">
    <property type="entry name" value="Glyco_trans_4-like_N"/>
</dbReference>